<dbReference type="GO" id="GO:0050832">
    <property type="term" value="P:defense response to fungus"/>
    <property type="evidence" value="ECO:0007669"/>
    <property type="project" value="UniProtKB-KW"/>
</dbReference>
<proteinExistence type="inferred from homology"/>
<comment type="similarity">
    <text evidence="2">Belongs to the DEFL family.</text>
</comment>
<dbReference type="PRINTS" id="PR00288">
    <property type="entry name" value="PUROTHIONIN"/>
</dbReference>
<dbReference type="InterPro" id="IPR003614">
    <property type="entry name" value="Knottins"/>
</dbReference>
<keyword evidence="11" id="KW-1185">Reference proteome</keyword>
<dbReference type="GO" id="GO:0005576">
    <property type="term" value="C:extracellular region"/>
    <property type="evidence" value="ECO:0007669"/>
    <property type="project" value="UniProtKB-SubCell"/>
</dbReference>
<keyword evidence="3" id="KW-0964">Secreted</keyword>
<evidence type="ECO:0000256" key="6">
    <source>
        <dbReference type="ARBA" id="ARBA00022729"/>
    </source>
</evidence>
<dbReference type="Gene3D" id="3.30.30.10">
    <property type="entry name" value="Knottin, scorpion toxin-like"/>
    <property type="match status" value="1"/>
</dbReference>
<dbReference type="CDD" id="cd00107">
    <property type="entry name" value="Knot1"/>
    <property type="match status" value="1"/>
</dbReference>
<dbReference type="SUPFAM" id="SSF57095">
    <property type="entry name" value="Scorpion toxin-like"/>
    <property type="match status" value="1"/>
</dbReference>
<dbReference type="PANTHER" id="PTHR33147">
    <property type="entry name" value="DEFENSIN-LIKE PROTEIN 1"/>
    <property type="match status" value="1"/>
</dbReference>
<dbReference type="Pfam" id="PF00304">
    <property type="entry name" value="Gamma-thionin"/>
    <property type="match status" value="1"/>
</dbReference>
<evidence type="ECO:0000256" key="8">
    <source>
        <dbReference type="ARBA" id="ARBA00056948"/>
    </source>
</evidence>
<feature type="domain" description="Knottins-like" evidence="9">
    <location>
        <begin position="96"/>
        <end position="141"/>
    </location>
</feature>
<keyword evidence="7" id="KW-1015">Disulfide bond</keyword>
<keyword evidence="4" id="KW-0929">Antimicrobial</keyword>
<sequence length="141" mass="15801">MKLALRNSGRCEEDSRSTYGYRGYPQLHESEVVEWLGLKPTKDGSWFTVVNTKERPTKGVIKNVDLRIGGWTGKADFNIIHMDELGDVSLVAEARTCLSQSQRFKGPCVSDTNCASVCHTEGFHGGDCRGLRRRCFCTKHC</sequence>
<dbReference type="Proteomes" id="UP001188597">
    <property type="component" value="Unassembled WGS sequence"/>
</dbReference>
<evidence type="ECO:0000256" key="3">
    <source>
        <dbReference type="ARBA" id="ARBA00022525"/>
    </source>
</evidence>
<dbReference type="FunFam" id="3.30.30.10:FF:000004">
    <property type="entry name" value="Defensin-like protein CAL1"/>
    <property type="match status" value="1"/>
</dbReference>
<evidence type="ECO:0000256" key="1">
    <source>
        <dbReference type="ARBA" id="ARBA00004613"/>
    </source>
</evidence>
<dbReference type="SMART" id="SM00505">
    <property type="entry name" value="Knot1"/>
    <property type="match status" value="1"/>
</dbReference>
<evidence type="ECO:0000256" key="2">
    <source>
        <dbReference type="ARBA" id="ARBA00006722"/>
    </source>
</evidence>
<comment type="caution">
    <text evidence="10">The sequence shown here is derived from an EMBL/GenBank/DDBJ whole genome shotgun (WGS) entry which is preliminary data.</text>
</comment>
<dbReference type="PROSITE" id="PS00940">
    <property type="entry name" value="GAMMA_THIONIN"/>
    <property type="match status" value="1"/>
</dbReference>
<evidence type="ECO:0000256" key="5">
    <source>
        <dbReference type="ARBA" id="ARBA00022577"/>
    </source>
</evidence>
<evidence type="ECO:0000256" key="4">
    <source>
        <dbReference type="ARBA" id="ARBA00022529"/>
    </source>
</evidence>
<organism evidence="10 11">
    <name type="scientific">Escallonia herrerae</name>
    <dbReference type="NCBI Taxonomy" id="1293975"/>
    <lineage>
        <taxon>Eukaryota</taxon>
        <taxon>Viridiplantae</taxon>
        <taxon>Streptophyta</taxon>
        <taxon>Embryophyta</taxon>
        <taxon>Tracheophyta</taxon>
        <taxon>Spermatophyta</taxon>
        <taxon>Magnoliopsida</taxon>
        <taxon>eudicotyledons</taxon>
        <taxon>Gunneridae</taxon>
        <taxon>Pentapetalae</taxon>
        <taxon>asterids</taxon>
        <taxon>campanulids</taxon>
        <taxon>Escalloniales</taxon>
        <taxon>Escalloniaceae</taxon>
        <taxon>Escallonia</taxon>
    </lineage>
</organism>
<comment type="function">
    <text evidence="8">Confers broad-spectrum resistance to pathogens.</text>
</comment>
<accession>A0AA89BBL6</accession>
<gene>
    <name evidence="10" type="ORF">RJ639_030477</name>
</gene>
<protein>
    <recommendedName>
        <fullName evidence="9">Knottins-like domain-containing protein</fullName>
    </recommendedName>
</protein>
<dbReference type="EMBL" id="JAVXUP010000124">
    <property type="protein sequence ID" value="KAK3037379.1"/>
    <property type="molecule type" value="Genomic_DNA"/>
</dbReference>
<evidence type="ECO:0000256" key="7">
    <source>
        <dbReference type="ARBA" id="ARBA00023157"/>
    </source>
</evidence>
<name>A0AA89BBL6_9ASTE</name>
<evidence type="ECO:0000259" key="9">
    <source>
        <dbReference type="SMART" id="SM00505"/>
    </source>
</evidence>
<comment type="subcellular location">
    <subcellularLocation>
        <location evidence="1">Secreted</location>
    </subcellularLocation>
</comment>
<dbReference type="InterPro" id="IPR036574">
    <property type="entry name" value="Scorpion_toxin-like_sf"/>
</dbReference>
<dbReference type="PANTHER" id="PTHR33147:SF39">
    <property type="entry name" value="DRO1 PROTEIN-RELATED"/>
    <property type="match status" value="1"/>
</dbReference>
<keyword evidence="5" id="KW-0295">Fungicide</keyword>
<dbReference type="GO" id="GO:0031640">
    <property type="term" value="P:killing of cells of another organism"/>
    <property type="evidence" value="ECO:0007669"/>
    <property type="project" value="UniProtKB-KW"/>
</dbReference>
<dbReference type="InterPro" id="IPR008176">
    <property type="entry name" value="Defensin_plant"/>
</dbReference>
<keyword evidence="6" id="KW-0732">Signal</keyword>
<evidence type="ECO:0000313" key="10">
    <source>
        <dbReference type="EMBL" id="KAK3037379.1"/>
    </source>
</evidence>
<evidence type="ECO:0000313" key="11">
    <source>
        <dbReference type="Proteomes" id="UP001188597"/>
    </source>
</evidence>
<reference evidence="10" key="1">
    <citation type="submission" date="2022-12" db="EMBL/GenBank/DDBJ databases">
        <title>Draft genome assemblies for two species of Escallonia (Escalloniales).</title>
        <authorList>
            <person name="Chanderbali A."/>
            <person name="Dervinis C."/>
            <person name="Anghel I."/>
            <person name="Soltis D."/>
            <person name="Soltis P."/>
            <person name="Zapata F."/>
        </authorList>
    </citation>
    <scope>NUCLEOTIDE SEQUENCE</scope>
    <source>
        <strain evidence="10">UCBG64.0493</strain>
        <tissue evidence="10">Leaf</tissue>
    </source>
</reference>
<dbReference type="AlphaFoldDB" id="A0AA89BBL6"/>